<evidence type="ECO:0000313" key="2">
    <source>
        <dbReference type="EMBL" id="MDR6721676.1"/>
    </source>
</evidence>
<sequence length="141" mass="16751">MNVLSIAHAGMKVKDMERSLQFYCDGLGFKRKFTLYRDEEQSQPWIEYLEFGDKQFVELFYSYEERKERPNLKEYYAMYHLALVVDDIHEAAQQFRAKGIPLKSEPLLGPDHTWQLWIVDPDGNELEIMQYTEKSFQLVGT</sequence>
<organism evidence="2 3">
    <name type="scientific">Paenibacillus amylolyticus</name>
    <dbReference type="NCBI Taxonomy" id="1451"/>
    <lineage>
        <taxon>Bacteria</taxon>
        <taxon>Bacillati</taxon>
        <taxon>Bacillota</taxon>
        <taxon>Bacilli</taxon>
        <taxon>Bacillales</taxon>
        <taxon>Paenibacillaceae</taxon>
        <taxon>Paenibacillus</taxon>
    </lineage>
</organism>
<evidence type="ECO:0000259" key="1">
    <source>
        <dbReference type="PROSITE" id="PS51819"/>
    </source>
</evidence>
<feature type="domain" description="VOC" evidence="1">
    <location>
        <begin position="5"/>
        <end position="131"/>
    </location>
</feature>
<dbReference type="RefSeq" id="WP_145048916.1">
    <property type="nucleotide sequence ID" value="NZ_JAVDTR010000001.1"/>
</dbReference>
<protein>
    <submittedName>
        <fullName evidence="2">Catechol 2,3-dioxygenase-like lactoylglutathione lyase family enzyme</fullName>
    </submittedName>
</protein>
<gene>
    <name evidence="2" type="ORF">J2W91_000124</name>
</gene>
<accession>A0AAP5GYI1</accession>
<dbReference type="InterPro" id="IPR029068">
    <property type="entry name" value="Glyas_Bleomycin-R_OHBP_Dase"/>
</dbReference>
<dbReference type="InterPro" id="IPR004360">
    <property type="entry name" value="Glyas_Fos-R_dOase_dom"/>
</dbReference>
<comment type="caution">
    <text evidence="2">The sequence shown here is derived from an EMBL/GenBank/DDBJ whole genome shotgun (WGS) entry which is preliminary data.</text>
</comment>
<name>A0AAP5GYI1_PAEAM</name>
<dbReference type="Proteomes" id="UP001254832">
    <property type="component" value="Unassembled WGS sequence"/>
</dbReference>
<dbReference type="EMBL" id="JAVDTR010000001">
    <property type="protein sequence ID" value="MDR6721676.1"/>
    <property type="molecule type" value="Genomic_DNA"/>
</dbReference>
<dbReference type="SUPFAM" id="SSF54593">
    <property type="entry name" value="Glyoxalase/Bleomycin resistance protein/Dihydroxybiphenyl dioxygenase"/>
    <property type="match status" value="1"/>
</dbReference>
<dbReference type="InterPro" id="IPR037523">
    <property type="entry name" value="VOC_core"/>
</dbReference>
<dbReference type="Gene3D" id="3.10.180.10">
    <property type="entry name" value="2,3-Dihydroxybiphenyl 1,2-Dioxygenase, domain 1"/>
    <property type="match status" value="1"/>
</dbReference>
<dbReference type="GO" id="GO:0016829">
    <property type="term" value="F:lyase activity"/>
    <property type="evidence" value="ECO:0007669"/>
    <property type="project" value="UniProtKB-KW"/>
</dbReference>
<proteinExistence type="predicted"/>
<dbReference type="PROSITE" id="PS51819">
    <property type="entry name" value="VOC"/>
    <property type="match status" value="1"/>
</dbReference>
<dbReference type="Pfam" id="PF00903">
    <property type="entry name" value="Glyoxalase"/>
    <property type="match status" value="1"/>
</dbReference>
<keyword evidence="2" id="KW-0456">Lyase</keyword>
<dbReference type="CDD" id="cd06587">
    <property type="entry name" value="VOC"/>
    <property type="match status" value="1"/>
</dbReference>
<reference evidence="2" key="1">
    <citation type="submission" date="2023-07" db="EMBL/GenBank/DDBJ databases">
        <title>Sorghum-associated microbial communities from plants grown in Nebraska, USA.</title>
        <authorList>
            <person name="Schachtman D."/>
        </authorList>
    </citation>
    <scope>NUCLEOTIDE SEQUENCE</scope>
    <source>
        <strain evidence="2">BE80</strain>
    </source>
</reference>
<dbReference type="AlphaFoldDB" id="A0AAP5GYI1"/>
<evidence type="ECO:0000313" key="3">
    <source>
        <dbReference type="Proteomes" id="UP001254832"/>
    </source>
</evidence>